<keyword evidence="5" id="KW-0678">Repressor</keyword>
<dbReference type="EMBL" id="CAEZVJ010000073">
    <property type="protein sequence ID" value="CAB4630521.1"/>
    <property type="molecule type" value="Genomic_DNA"/>
</dbReference>
<name>A0A6J6J104_9ZZZZ</name>
<keyword evidence="4" id="KW-0963">Cytoplasm</keyword>
<dbReference type="Pfam" id="PF01475">
    <property type="entry name" value="FUR"/>
    <property type="match status" value="1"/>
</dbReference>
<evidence type="ECO:0000256" key="8">
    <source>
        <dbReference type="ARBA" id="ARBA00023015"/>
    </source>
</evidence>
<organism evidence="11">
    <name type="scientific">freshwater metagenome</name>
    <dbReference type="NCBI Taxonomy" id="449393"/>
    <lineage>
        <taxon>unclassified sequences</taxon>
        <taxon>metagenomes</taxon>
        <taxon>ecological metagenomes</taxon>
    </lineage>
</organism>
<dbReference type="InterPro" id="IPR002481">
    <property type="entry name" value="FUR"/>
</dbReference>
<evidence type="ECO:0000256" key="1">
    <source>
        <dbReference type="ARBA" id="ARBA00004496"/>
    </source>
</evidence>
<dbReference type="PANTHER" id="PTHR33202:SF2">
    <property type="entry name" value="FERRIC UPTAKE REGULATION PROTEIN"/>
    <property type="match status" value="1"/>
</dbReference>
<sequence>MESNTTMITFTSRVSRITIENATMKRNTQQRTRVTAALTDSREFISAQDLHAMLGAGAPSLATVYRTLQGLSEEGAVDSVNRNGESLYRLCGTAHHHHLVCIDCAATVELDGDEIEQWAVRNASEHGFTMTTHIAEIYGRCATCST</sequence>
<dbReference type="AlphaFoldDB" id="A0A6J6J104"/>
<dbReference type="Gene3D" id="3.30.1490.190">
    <property type="match status" value="1"/>
</dbReference>
<keyword evidence="6" id="KW-0479">Metal-binding</keyword>
<comment type="similarity">
    <text evidence="2">Belongs to the Fur family.</text>
</comment>
<comment type="subunit">
    <text evidence="3">Homodimer.</text>
</comment>
<accession>A0A6J6J104</accession>
<keyword evidence="10" id="KW-0804">Transcription</keyword>
<keyword evidence="9" id="KW-0238">DNA-binding</keyword>
<keyword evidence="8" id="KW-0805">Transcription regulation</keyword>
<evidence type="ECO:0000256" key="3">
    <source>
        <dbReference type="ARBA" id="ARBA00011738"/>
    </source>
</evidence>
<dbReference type="GO" id="GO:0005829">
    <property type="term" value="C:cytosol"/>
    <property type="evidence" value="ECO:0007669"/>
    <property type="project" value="TreeGrafter"/>
</dbReference>
<dbReference type="GO" id="GO:0000976">
    <property type="term" value="F:transcription cis-regulatory region binding"/>
    <property type="evidence" value="ECO:0007669"/>
    <property type="project" value="TreeGrafter"/>
</dbReference>
<dbReference type="GO" id="GO:0008270">
    <property type="term" value="F:zinc ion binding"/>
    <property type="evidence" value="ECO:0007669"/>
    <property type="project" value="TreeGrafter"/>
</dbReference>
<dbReference type="CDD" id="cd07153">
    <property type="entry name" value="Fur_like"/>
    <property type="match status" value="1"/>
</dbReference>
<dbReference type="InterPro" id="IPR043135">
    <property type="entry name" value="Fur_C"/>
</dbReference>
<evidence type="ECO:0000313" key="11">
    <source>
        <dbReference type="EMBL" id="CAB4630521.1"/>
    </source>
</evidence>
<dbReference type="GO" id="GO:1900376">
    <property type="term" value="P:regulation of secondary metabolite biosynthetic process"/>
    <property type="evidence" value="ECO:0007669"/>
    <property type="project" value="TreeGrafter"/>
</dbReference>
<proteinExistence type="inferred from homology"/>
<dbReference type="InterPro" id="IPR036390">
    <property type="entry name" value="WH_DNA-bd_sf"/>
</dbReference>
<reference evidence="11" key="1">
    <citation type="submission" date="2020-05" db="EMBL/GenBank/DDBJ databases">
        <authorList>
            <person name="Chiriac C."/>
            <person name="Salcher M."/>
            <person name="Ghai R."/>
            <person name="Kavagutti S V."/>
        </authorList>
    </citation>
    <scope>NUCLEOTIDE SEQUENCE</scope>
</reference>
<evidence type="ECO:0000256" key="7">
    <source>
        <dbReference type="ARBA" id="ARBA00022833"/>
    </source>
</evidence>
<evidence type="ECO:0000256" key="10">
    <source>
        <dbReference type="ARBA" id="ARBA00023163"/>
    </source>
</evidence>
<dbReference type="PANTHER" id="PTHR33202">
    <property type="entry name" value="ZINC UPTAKE REGULATION PROTEIN"/>
    <property type="match status" value="1"/>
</dbReference>
<evidence type="ECO:0000256" key="6">
    <source>
        <dbReference type="ARBA" id="ARBA00022723"/>
    </source>
</evidence>
<protein>
    <submittedName>
        <fullName evidence="11">Unannotated protein</fullName>
    </submittedName>
</protein>
<evidence type="ECO:0000256" key="2">
    <source>
        <dbReference type="ARBA" id="ARBA00007957"/>
    </source>
</evidence>
<evidence type="ECO:0000256" key="5">
    <source>
        <dbReference type="ARBA" id="ARBA00022491"/>
    </source>
</evidence>
<dbReference type="Gene3D" id="1.10.10.10">
    <property type="entry name" value="Winged helix-like DNA-binding domain superfamily/Winged helix DNA-binding domain"/>
    <property type="match status" value="1"/>
</dbReference>
<dbReference type="GO" id="GO:0045892">
    <property type="term" value="P:negative regulation of DNA-templated transcription"/>
    <property type="evidence" value="ECO:0007669"/>
    <property type="project" value="TreeGrafter"/>
</dbReference>
<dbReference type="SUPFAM" id="SSF46785">
    <property type="entry name" value="Winged helix' DNA-binding domain"/>
    <property type="match status" value="1"/>
</dbReference>
<dbReference type="InterPro" id="IPR036388">
    <property type="entry name" value="WH-like_DNA-bd_sf"/>
</dbReference>
<comment type="subcellular location">
    <subcellularLocation>
        <location evidence="1">Cytoplasm</location>
    </subcellularLocation>
</comment>
<gene>
    <name evidence="11" type="ORF">UFOPK1961_00723</name>
</gene>
<keyword evidence="7" id="KW-0862">Zinc</keyword>
<evidence type="ECO:0000256" key="9">
    <source>
        <dbReference type="ARBA" id="ARBA00023125"/>
    </source>
</evidence>
<dbReference type="GO" id="GO:0003700">
    <property type="term" value="F:DNA-binding transcription factor activity"/>
    <property type="evidence" value="ECO:0007669"/>
    <property type="project" value="InterPro"/>
</dbReference>
<evidence type="ECO:0000256" key="4">
    <source>
        <dbReference type="ARBA" id="ARBA00022490"/>
    </source>
</evidence>